<proteinExistence type="predicted"/>
<dbReference type="GO" id="GO:1990757">
    <property type="term" value="F:ubiquitin ligase activator activity"/>
    <property type="evidence" value="ECO:0007669"/>
    <property type="project" value="TreeGrafter"/>
</dbReference>
<dbReference type="GO" id="GO:0010997">
    <property type="term" value="F:anaphase-promoting complex binding"/>
    <property type="evidence" value="ECO:0007669"/>
    <property type="project" value="InterPro"/>
</dbReference>
<keyword evidence="1" id="KW-0853">WD repeat</keyword>
<dbReference type="GO" id="GO:1905786">
    <property type="term" value="P:positive regulation of anaphase-promoting complex-dependent catabolic process"/>
    <property type="evidence" value="ECO:0007669"/>
    <property type="project" value="TreeGrafter"/>
</dbReference>
<dbReference type="SUPFAM" id="SSF50978">
    <property type="entry name" value="WD40 repeat-like"/>
    <property type="match status" value="1"/>
</dbReference>
<dbReference type="GO" id="GO:0031145">
    <property type="term" value="P:anaphase-promoting complex-dependent catabolic process"/>
    <property type="evidence" value="ECO:0007669"/>
    <property type="project" value="TreeGrafter"/>
</dbReference>
<dbReference type="InterPro" id="IPR036322">
    <property type="entry name" value="WD40_repeat_dom_sf"/>
</dbReference>
<evidence type="ECO:0000256" key="2">
    <source>
        <dbReference type="ARBA" id="ARBA00022737"/>
    </source>
</evidence>
<evidence type="ECO:0000313" key="3">
    <source>
        <dbReference type="EMBL" id="PHT32788.1"/>
    </source>
</evidence>
<protein>
    <submittedName>
        <fullName evidence="3">Cell division cycle 20.2, cofactor of APC complex</fullName>
    </submittedName>
</protein>
<evidence type="ECO:0000313" key="4">
    <source>
        <dbReference type="Proteomes" id="UP000224567"/>
    </source>
</evidence>
<accession>A0A2G2VIK2</accession>
<dbReference type="EMBL" id="MLFT02000012">
    <property type="protein sequence ID" value="PHT32788.1"/>
    <property type="molecule type" value="Genomic_DNA"/>
</dbReference>
<dbReference type="GO" id="GO:0005680">
    <property type="term" value="C:anaphase-promoting complex"/>
    <property type="evidence" value="ECO:0007669"/>
    <property type="project" value="TreeGrafter"/>
</dbReference>
<dbReference type="InterPro" id="IPR015943">
    <property type="entry name" value="WD40/YVTN_repeat-like_dom_sf"/>
</dbReference>
<name>A0A2G2VIK2_CAPBA</name>
<dbReference type="Gene3D" id="2.130.10.10">
    <property type="entry name" value="YVTN repeat-like/Quinoprotein amine dehydrogenase"/>
    <property type="match status" value="1"/>
</dbReference>
<organism evidence="3 4">
    <name type="scientific">Capsicum baccatum</name>
    <name type="common">Peruvian pepper</name>
    <dbReference type="NCBI Taxonomy" id="33114"/>
    <lineage>
        <taxon>Eukaryota</taxon>
        <taxon>Viridiplantae</taxon>
        <taxon>Streptophyta</taxon>
        <taxon>Embryophyta</taxon>
        <taxon>Tracheophyta</taxon>
        <taxon>Spermatophyta</taxon>
        <taxon>Magnoliopsida</taxon>
        <taxon>eudicotyledons</taxon>
        <taxon>Gunneridae</taxon>
        <taxon>Pentapetalae</taxon>
        <taxon>asterids</taxon>
        <taxon>lamiids</taxon>
        <taxon>Solanales</taxon>
        <taxon>Solanaceae</taxon>
        <taxon>Solanoideae</taxon>
        <taxon>Capsiceae</taxon>
        <taxon>Capsicum</taxon>
    </lineage>
</organism>
<evidence type="ECO:0000256" key="1">
    <source>
        <dbReference type="ARBA" id="ARBA00022574"/>
    </source>
</evidence>
<dbReference type="Proteomes" id="UP000224567">
    <property type="component" value="Unassembled WGS sequence"/>
</dbReference>
<keyword evidence="3" id="KW-0131">Cell cycle</keyword>
<reference evidence="3 4" key="1">
    <citation type="journal article" date="2017" name="Genome Biol.">
        <title>New reference genome sequences of hot pepper reveal the massive evolution of plant disease-resistance genes by retroduplication.</title>
        <authorList>
            <person name="Kim S."/>
            <person name="Park J."/>
            <person name="Yeom S.I."/>
            <person name="Kim Y.M."/>
            <person name="Seo E."/>
            <person name="Kim K.T."/>
            <person name="Kim M.S."/>
            <person name="Lee J.M."/>
            <person name="Cheong K."/>
            <person name="Shin H.S."/>
            <person name="Kim S.B."/>
            <person name="Han K."/>
            <person name="Lee J."/>
            <person name="Park M."/>
            <person name="Lee H.A."/>
            <person name="Lee H.Y."/>
            <person name="Lee Y."/>
            <person name="Oh S."/>
            <person name="Lee J.H."/>
            <person name="Choi E."/>
            <person name="Choi E."/>
            <person name="Lee S.E."/>
            <person name="Jeon J."/>
            <person name="Kim H."/>
            <person name="Choi G."/>
            <person name="Song H."/>
            <person name="Lee J."/>
            <person name="Lee S.C."/>
            <person name="Kwon J.K."/>
            <person name="Lee H.Y."/>
            <person name="Koo N."/>
            <person name="Hong Y."/>
            <person name="Kim R.W."/>
            <person name="Kang W.H."/>
            <person name="Huh J.H."/>
            <person name="Kang B.C."/>
            <person name="Yang T.J."/>
            <person name="Lee Y.H."/>
            <person name="Bennetzen J.L."/>
            <person name="Choi D."/>
        </authorList>
    </citation>
    <scope>NUCLEOTIDE SEQUENCE [LARGE SCALE GENOMIC DNA]</scope>
    <source>
        <strain evidence="4">cv. PBC81</strain>
    </source>
</reference>
<comment type="caution">
    <text evidence="3">The sequence shown here is derived from an EMBL/GenBank/DDBJ whole genome shotgun (WGS) entry which is preliminary data.</text>
</comment>
<dbReference type="InterPro" id="IPR033010">
    <property type="entry name" value="Cdc20/Fizzy"/>
</dbReference>
<dbReference type="PANTHER" id="PTHR19918">
    <property type="entry name" value="CELL DIVISION CYCLE 20 CDC20 FIZZY -RELATED"/>
    <property type="match status" value="1"/>
</dbReference>
<sequence length="148" mass="16768">MMEEYSMRGAVHNSEKMFYQMRQAGYVCRIRQFELLIQAYINAKAPSYGVAERMKADNRQLAVALNNSHVQLWDTLQGSSQLLRTLQGHRLRVGSLDWNGGHILTTGGMNSMIINNDVRVRSHAIGKYRGPHPGDMWIEVVRVKPAVG</sequence>
<gene>
    <name evidence="3" type="ORF">CQW23_29125</name>
</gene>
<keyword evidence="4" id="KW-1185">Reference proteome</keyword>
<dbReference type="PANTHER" id="PTHR19918:SF55">
    <property type="entry name" value="CELL DIVISION CYCLE 20.1, COFACTOR OF APC COMPLEX-LIKE ISOFORM X1"/>
    <property type="match status" value="1"/>
</dbReference>
<keyword evidence="2" id="KW-0677">Repeat</keyword>
<dbReference type="GO" id="GO:0051301">
    <property type="term" value="P:cell division"/>
    <property type="evidence" value="ECO:0007669"/>
    <property type="project" value="UniProtKB-KW"/>
</dbReference>
<dbReference type="AlphaFoldDB" id="A0A2G2VIK2"/>
<reference evidence="4" key="2">
    <citation type="journal article" date="2017" name="J. Anim. Genet.">
        <title>Multiple reference genome sequences of hot pepper reveal the massive evolution of plant disease resistance genes by retroduplication.</title>
        <authorList>
            <person name="Kim S."/>
            <person name="Park J."/>
            <person name="Yeom S.-I."/>
            <person name="Kim Y.-M."/>
            <person name="Seo E."/>
            <person name="Kim K.-T."/>
            <person name="Kim M.-S."/>
            <person name="Lee J.M."/>
            <person name="Cheong K."/>
            <person name="Shin H.-S."/>
            <person name="Kim S.-B."/>
            <person name="Han K."/>
            <person name="Lee J."/>
            <person name="Park M."/>
            <person name="Lee H.-A."/>
            <person name="Lee H.-Y."/>
            <person name="Lee Y."/>
            <person name="Oh S."/>
            <person name="Lee J.H."/>
            <person name="Choi E."/>
            <person name="Choi E."/>
            <person name="Lee S.E."/>
            <person name="Jeon J."/>
            <person name="Kim H."/>
            <person name="Choi G."/>
            <person name="Song H."/>
            <person name="Lee J."/>
            <person name="Lee S.-C."/>
            <person name="Kwon J.-K."/>
            <person name="Lee H.-Y."/>
            <person name="Koo N."/>
            <person name="Hong Y."/>
            <person name="Kim R.W."/>
            <person name="Kang W.-H."/>
            <person name="Huh J.H."/>
            <person name="Kang B.-C."/>
            <person name="Yang T.-J."/>
            <person name="Lee Y.-H."/>
            <person name="Bennetzen J.L."/>
            <person name="Choi D."/>
        </authorList>
    </citation>
    <scope>NUCLEOTIDE SEQUENCE [LARGE SCALE GENOMIC DNA]</scope>
    <source>
        <strain evidence="4">cv. PBC81</strain>
    </source>
</reference>
<keyword evidence="3" id="KW-0132">Cell division</keyword>
<dbReference type="OrthoDB" id="10263272at2759"/>